<reference evidence="2" key="1">
    <citation type="submission" date="2016-10" db="EMBL/GenBank/DDBJ databases">
        <authorList>
            <person name="Varghese N."/>
            <person name="Submissions S."/>
        </authorList>
    </citation>
    <scope>NUCLEOTIDE SEQUENCE [LARGE SCALE GENOMIC DNA]</scope>
    <source>
        <strain evidence="2">CGMCC 1.6963</strain>
    </source>
</reference>
<proteinExistence type="predicted"/>
<dbReference type="AlphaFoldDB" id="A0A1H9V2E4"/>
<dbReference type="STRING" id="587636.SAMN05216199_2261"/>
<gene>
    <name evidence="1" type="ORF">SAMN05216199_2261</name>
</gene>
<name>A0A1H9V2E4_9MICO</name>
<keyword evidence="2" id="KW-1185">Reference proteome</keyword>
<protein>
    <submittedName>
        <fullName evidence="1">NAD(P)-binding Rossmann-like domain-containing protein</fullName>
    </submittedName>
</protein>
<dbReference type="SUPFAM" id="SSF51905">
    <property type="entry name" value="FAD/NAD(P)-binding domain"/>
    <property type="match status" value="1"/>
</dbReference>
<accession>A0A1H9V2E4</accession>
<organism evidence="1 2">
    <name type="scientific">Pedococcus cremeus</name>
    <dbReference type="NCBI Taxonomy" id="587636"/>
    <lineage>
        <taxon>Bacteria</taxon>
        <taxon>Bacillati</taxon>
        <taxon>Actinomycetota</taxon>
        <taxon>Actinomycetes</taxon>
        <taxon>Micrococcales</taxon>
        <taxon>Intrasporangiaceae</taxon>
        <taxon>Pedococcus</taxon>
    </lineage>
</organism>
<sequence>MAGLTTAWELSSGDCREQLDSITVYQRGWRLGGKGASSRGPHGRVEEHGLHVLLGCYDATFRVLREVYAELDRAVTDPACPLPGWRDAFVPAGAVGLADRHDGAWSHFVTQFSSNDALPGEPGAEDRRLTPVDVASRTVGLLMDFHRAVSAPGPPAEVYLSASPTPRPARSDLGALLRGTGLTGFAVALQGLTRAEQLASGAGPDEEVTRRLAALLGAWRDGIRGVVLADPALRRTWQLVDLVVTSLQGMVVDGLLTANSYDAIDHLDYGEWLARHGAAPETLDSPIVRGMHDLTFAYAGADRTRPGFSAGLGLHLAGRMLFDFKGSIFWRMQVGMGEAVFAPLYEALVRRGVDFRFFRRLDHLGLAPGGSLGTVELTRQADLAAGRARYDPLVRLDDLPCWPHRPLVEQLADDPGDQLESHWWPGAGTGRETLVAGEDFDVAVLAVSVGMVPHVASELVRASPRWRRMVERVGTVATQSAQLWLDASESDLGWSGPPTVTLTGFGDTFETWAAMSHLLPRESWPTSGGPRSIAYLCGAMPDVDPGSADEVVRHRLTRFLETEVGSLWPKANGRNGFRWNLLWDDEGRCGPDRLAAQYLRANVDPSDRYVQSLPGTGRFRLAPGDTGFDNLVVAGDWTACGFDAGCLEAATRSGVLAARAVMAAGAGARPEEQSA</sequence>
<dbReference type="Proteomes" id="UP000199019">
    <property type="component" value="Unassembled WGS sequence"/>
</dbReference>
<dbReference type="EMBL" id="FOHB01000003">
    <property type="protein sequence ID" value="SES15875.1"/>
    <property type="molecule type" value="Genomic_DNA"/>
</dbReference>
<evidence type="ECO:0000313" key="2">
    <source>
        <dbReference type="Proteomes" id="UP000199019"/>
    </source>
</evidence>
<dbReference type="InterPro" id="IPR036188">
    <property type="entry name" value="FAD/NAD-bd_sf"/>
</dbReference>
<evidence type="ECO:0000313" key="1">
    <source>
        <dbReference type="EMBL" id="SES15875.1"/>
    </source>
</evidence>
<dbReference type="Pfam" id="PF13450">
    <property type="entry name" value="NAD_binding_8"/>
    <property type="match status" value="1"/>
</dbReference>